<comment type="caution">
    <text evidence="1">The sequence shown here is derived from an EMBL/GenBank/DDBJ whole genome shotgun (WGS) entry which is preliminary data.</text>
</comment>
<dbReference type="RefSeq" id="WP_101659778.1">
    <property type="nucleotide sequence ID" value="NZ_CP118095.1"/>
</dbReference>
<dbReference type="InterPro" id="IPR006490">
    <property type="entry name" value="Maj_tail_phi13"/>
</dbReference>
<dbReference type="InterPro" id="IPR006724">
    <property type="entry name" value="Phage_TTP"/>
</dbReference>
<evidence type="ECO:0008006" key="3">
    <source>
        <dbReference type="Google" id="ProtNLM"/>
    </source>
</evidence>
<evidence type="ECO:0000313" key="2">
    <source>
        <dbReference type="Proteomes" id="UP000234775"/>
    </source>
</evidence>
<dbReference type="NCBIfam" id="TIGR01603">
    <property type="entry name" value="maj_tail_phi13"/>
    <property type="match status" value="1"/>
</dbReference>
<dbReference type="EMBL" id="PKGZ01000002">
    <property type="protein sequence ID" value="PKY91562.1"/>
    <property type="molecule type" value="Genomic_DNA"/>
</dbReference>
<reference evidence="1 2" key="1">
    <citation type="submission" date="2017-12" db="EMBL/GenBank/DDBJ databases">
        <title>Phylogenetic diversity of female urinary microbiome.</title>
        <authorList>
            <person name="Thomas-White K."/>
            <person name="Wolfe A.J."/>
        </authorList>
    </citation>
    <scope>NUCLEOTIDE SEQUENCE [LARGE SCALE GENOMIC DNA]</scope>
    <source>
        <strain evidence="1 2">UMB0844</strain>
    </source>
</reference>
<gene>
    <name evidence="1" type="ORF">CYJ27_02485</name>
</gene>
<accession>A0A2I1K7H4</accession>
<keyword evidence="2" id="KW-1185">Reference proteome</keyword>
<proteinExistence type="predicted"/>
<dbReference type="Pfam" id="PF04630">
    <property type="entry name" value="Phage_TTP_1"/>
    <property type="match status" value="1"/>
</dbReference>
<name>A0A2I1K7H4_9LACT</name>
<dbReference type="Proteomes" id="UP000234775">
    <property type="component" value="Unassembled WGS sequence"/>
</dbReference>
<evidence type="ECO:0000313" key="1">
    <source>
        <dbReference type="EMBL" id="PKY91562.1"/>
    </source>
</evidence>
<dbReference type="AlphaFoldDB" id="A0A2I1K7H4"/>
<organism evidence="1 2">
    <name type="scientific">Aerococcus christensenii</name>
    <dbReference type="NCBI Taxonomy" id="87541"/>
    <lineage>
        <taxon>Bacteria</taxon>
        <taxon>Bacillati</taxon>
        <taxon>Bacillota</taxon>
        <taxon>Bacilli</taxon>
        <taxon>Lactobacillales</taxon>
        <taxon>Aerococcaceae</taxon>
        <taxon>Aerococcus</taxon>
    </lineage>
</organism>
<sequence>MGSATIGVRDLFIQELKTDTETEVKYGQAERLALAINLSVTPKTAEASQYADDRLSEYYNEVSAYDLSFEVNQIDPLMKAKILGYKVNEQTGQVLVDGDSKAPYFGVSFRSKRSDGTFEYRQLFKVRFAPTEDSYSTQGEKLDFQTRTVTGKAMPLLKNGAYETFIIGNDNNKDMTSKWNDNMFTELSATPSAVSH</sequence>
<protein>
    <recommendedName>
        <fullName evidence="3">Phage tail protein</fullName>
    </recommendedName>
</protein>